<dbReference type="eggNOG" id="ENOG502ZA2V">
    <property type="taxonomic scope" value="Bacteria"/>
</dbReference>
<proteinExistence type="predicted"/>
<dbReference type="EMBL" id="ASRX01000016">
    <property type="protein sequence ID" value="EYF06397.1"/>
    <property type="molecule type" value="Genomic_DNA"/>
</dbReference>
<dbReference type="Proteomes" id="UP000019678">
    <property type="component" value="Unassembled WGS sequence"/>
</dbReference>
<reference evidence="1 2" key="1">
    <citation type="submission" date="2013-05" db="EMBL/GenBank/DDBJ databases">
        <title>Genome assembly of Chondromyces apiculatus DSM 436.</title>
        <authorList>
            <person name="Sharma G."/>
            <person name="Khatri I."/>
            <person name="Kaur C."/>
            <person name="Mayilraj S."/>
            <person name="Subramanian S."/>
        </authorList>
    </citation>
    <scope>NUCLEOTIDE SEQUENCE [LARGE SCALE GENOMIC DNA]</scope>
    <source>
        <strain evidence="1 2">DSM 436</strain>
    </source>
</reference>
<sequence>MHWRDIEAAPSVGPWQGLDLQLTAADLPAGAPGLRVKLAYPRRIRVDCAGTPVLWGHVHPQYMGVWRLIGARTEPWEVVPPLSAAATDAITDAISDTIDGAPGSEAWWKAWARNAARTLAASPRTPLYPGSWQITPARAKDVPGLPLPPPARVETFSSTHLSPNALRWARDPEDDPPGLAPAALGGRLAWESWFTTGSNALVRMRDHSPPDAARVRAWAKRARAGTLPPVLTLNVSGLDMYLLLDGHDRLRAALLENAPVGFLIVSAVRSHPRRPDVQRQEALLHELARKRPPTARRPPPSTETENKLVVDAFDTRPWMSHRSRAYPLPGGVEAWEREVAAQPGITREHGIFTGEPPPSESG</sequence>
<dbReference type="STRING" id="1192034.CAP_1927"/>
<keyword evidence="2" id="KW-1185">Reference proteome</keyword>
<gene>
    <name evidence="1" type="ORF">CAP_1927</name>
</gene>
<dbReference type="RefSeq" id="WP_044239982.1">
    <property type="nucleotide sequence ID" value="NZ_ASRX01000016.1"/>
</dbReference>
<evidence type="ECO:0000313" key="1">
    <source>
        <dbReference type="EMBL" id="EYF06397.1"/>
    </source>
</evidence>
<name>A0A017TBU8_9BACT</name>
<protein>
    <submittedName>
        <fullName evidence="1">Uncharacterized protein</fullName>
    </submittedName>
</protein>
<accession>A0A017TBU8</accession>
<evidence type="ECO:0000313" key="2">
    <source>
        <dbReference type="Proteomes" id="UP000019678"/>
    </source>
</evidence>
<organism evidence="1 2">
    <name type="scientific">Chondromyces apiculatus DSM 436</name>
    <dbReference type="NCBI Taxonomy" id="1192034"/>
    <lineage>
        <taxon>Bacteria</taxon>
        <taxon>Pseudomonadati</taxon>
        <taxon>Myxococcota</taxon>
        <taxon>Polyangia</taxon>
        <taxon>Polyangiales</taxon>
        <taxon>Polyangiaceae</taxon>
        <taxon>Chondromyces</taxon>
    </lineage>
</organism>
<dbReference type="AlphaFoldDB" id="A0A017TBU8"/>
<comment type="caution">
    <text evidence="1">The sequence shown here is derived from an EMBL/GenBank/DDBJ whole genome shotgun (WGS) entry which is preliminary data.</text>
</comment>
<dbReference type="OrthoDB" id="1490466at2"/>